<dbReference type="GO" id="GO:0000155">
    <property type="term" value="F:phosphorelay sensor kinase activity"/>
    <property type="evidence" value="ECO:0007669"/>
    <property type="project" value="InterPro"/>
</dbReference>
<dbReference type="InterPro" id="IPR003594">
    <property type="entry name" value="HATPase_dom"/>
</dbReference>
<evidence type="ECO:0000256" key="6">
    <source>
        <dbReference type="ARBA" id="ARBA00022777"/>
    </source>
</evidence>
<dbReference type="InterPro" id="IPR050482">
    <property type="entry name" value="Sensor_HK_TwoCompSys"/>
</dbReference>
<dbReference type="PANTHER" id="PTHR24421:SF10">
    <property type="entry name" value="NITRATE_NITRITE SENSOR PROTEIN NARQ"/>
    <property type="match status" value="1"/>
</dbReference>
<feature type="transmembrane region" description="Helical" evidence="9">
    <location>
        <begin position="349"/>
        <end position="370"/>
    </location>
</feature>
<keyword evidence="6 12" id="KW-0418">Kinase</keyword>
<dbReference type="InterPro" id="IPR011712">
    <property type="entry name" value="Sig_transdc_His_kin_sub3_dim/P"/>
</dbReference>
<sequence length="630" mass="72526">MSYRLFFVCLAFLLHGSKIFAQLPLDTLDIATKRNFHLTHYYKYLEDCNNFKEEEVLKNLQTDKFNNPTPKQPFNMGVSKCNYWLAIALKNSSADEKSITYSFYNNGLAFQLFELQNGTLALIDSSSMHIPLVERSFPVRGITFNVKFKSQQTKVLLVKIKRTTASNIYTPIDISNTNELMFFEIGYSYLIGKYIGYFLLALIANIILWIVLKNKLHFFLACYILIILGFILDEFHFDSMEFGGDFFRYWSYIHEAFFTGMALYFCSRVFILFTDLHNSNPRLFTYLTWYNHISLGFSTALLIISLSFNYQSTIYKTGGTIVYYYTIAGFFLLISTLLYGVVRKQYYAILYFLSSALLLAGFVSYIAASFKLGRLFLLRPGNIVNGLAFEITVLTFFFIYKYKKEKDELQRKIIESIKLKQELSTSLLEIQENERTRIAHDLHDEVGNTLNGLRLMTQSYFAKTPIISIEEEQFREQLLAGMKKINTDVREITSDLMPKGLESDGLIPRINIQLTLLRTTNTGVDIQFIHKGDIETIEPKIKVMSYRIMSELLQNTIKHSGASKATLQCLLFDETLQIIMEDNGKGFNSDQSLNNGIGMRSIKARVSYLNGEYKIDSGINGTTFIIEIPV</sequence>
<evidence type="ECO:0000313" key="12">
    <source>
        <dbReference type="EMBL" id="MCO4293222.1"/>
    </source>
</evidence>
<comment type="caution">
    <text evidence="12">The sequence shown here is derived from an EMBL/GenBank/DDBJ whole genome shotgun (WGS) entry which is preliminary data.</text>
</comment>
<proteinExistence type="predicted"/>
<protein>
    <recommendedName>
        <fullName evidence="2">histidine kinase</fullName>
        <ecNumber evidence="2">2.7.13.3</ecNumber>
    </recommendedName>
</protein>
<evidence type="ECO:0000256" key="10">
    <source>
        <dbReference type="SAM" id="SignalP"/>
    </source>
</evidence>
<evidence type="ECO:0000256" key="9">
    <source>
        <dbReference type="SAM" id="Phobius"/>
    </source>
</evidence>
<evidence type="ECO:0000256" key="3">
    <source>
        <dbReference type="ARBA" id="ARBA00022553"/>
    </source>
</evidence>
<keyword evidence="3" id="KW-0597">Phosphoprotein</keyword>
<evidence type="ECO:0000313" key="13">
    <source>
        <dbReference type="Proteomes" id="UP001155182"/>
    </source>
</evidence>
<dbReference type="EC" id="2.7.13.3" evidence="2"/>
<feature type="transmembrane region" description="Helical" evidence="9">
    <location>
        <begin position="249"/>
        <end position="271"/>
    </location>
</feature>
<keyword evidence="10" id="KW-0732">Signal</keyword>
<evidence type="ECO:0000256" key="5">
    <source>
        <dbReference type="ARBA" id="ARBA00022741"/>
    </source>
</evidence>
<dbReference type="InterPro" id="IPR036890">
    <property type="entry name" value="HATPase_C_sf"/>
</dbReference>
<dbReference type="GO" id="GO:0016020">
    <property type="term" value="C:membrane"/>
    <property type="evidence" value="ECO:0007669"/>
    <property type="project" value="InterPro"/>
</dbReference>
<dbReference type="GO" id="GO:0046983">
    <property type="term" value="F:protein dimerization activity"/>
    <property type="evidence" value="ECO:0007669"/>
    <property type="project" value="InterPro"/>
</dbReference>
<keyword evidence="13" id="KW-1185">Reference proteome</keyword>
<evidence type="ECO:0000259" key="11">
    <source>
        <dbReference type="PROSITE" id="PS50109"/>
    </source>
</evidence>
<dbReference type="PANTHER" id="PTHR24421">
    <property type="entry name" value="NITRATE/NITRITE SENSOR PROTEIN NARX-RELATED"/>
    <property type="match status" value="1"/>
</dbReference>
<dbReference type="Pfam" id="PF07696">
    <property type="entry name" value="7TMR-DISMED2"/>
    <property type="match status" value="1"/>
</dbReference>
<dbReference type="Gene3D" id="2.60.40.2380">
    <property type="match status" value="1"/>
</dbReference>
<evidence type="ECO:0000256" key="7">
    <source>
        <dbReference type="ARBA" id="ARBA00022840"/>
    </source>
</evidence>
<keyword evidence="9" id="KW-0812">Transmembrane</keyword>
<dbReference type="Pfam" id="PF07730">
    <property type="entry name" value="HisKA_3"/>
    <property type="match status" value="1"/>
</dbReference>
<feature type="transmembrane region" description="Helical" evidence="9">
    <location>
        <begin position="382"/>
        <end position="402"/>
    </location>
</feature>
<evidence type="ECO:0000256" key="2">
    <source>
        <dbReference type="ARBA" id="ARBA00012438"/>
    </source>
</evidence>
<dbReference type="CDD" id="cd16917">
    <property type="entry name" value="HATPase_UhpB-NarQ-NarX-like"/>
    <property type="match status" value="1"/>
</dbReference>
<dbReference type="Proteomes" id="UP001155182">
    <property type="component" value="Unassembled WGS sequence"/>
</dbReference>
<dbReference type="RefSeq" id="WP_252587725.1">
    <property type="nucleotide sequence ID" value="NZ_JAMWYS010000034.1"/>
</dbReference>
<dbReference type="AlphaFoldDB" id="A0A9X2F212"/>
<keyword evidence="5" id="KW-0547">Nucleotide-binding</keyword>
<organism evidence="12 13">
    <name type="scientific">Solitalea agri</name>
    <dbReference type="NCBI Taxonomy" id="2953739"/>
    <lineage>
        <taxon>Bacteria</taxon>
        <taxon>Pseudomonadati</taxon>
        <taxon>Bacteroidota</taxon>
        <taxon>Sphingobacteriia</taxon>
        <taxon>Sphingobacteriales</taxon>
        <taxon>Sphingobacteriaceae</taxon>
        <taxon>Solitalea</taxon>
    </lineage>
</organism>
<dbReference type="GO" id="GO:0005524">
    <property type="term" value="F:ATP binding"/>
    <property type="evidence" value="ECO:0007669"/>
    <property type="project" value="UniProtKB-KW"/>
</dbReference>
<feature type="transmembrane region" description="Helical" evidence="9">
    <location>
        <begin position="283"/>
        <end position="310"/>
    </location>
</feature>
<feature type="transmembrane region" description="Helical" evidence="9">
    <location>
        <begin position="218"/>
        <end position="237"/>
    </location>
</feature>
<dbReference type="Gene3D" id="1.20.5.1930">
    <property type="match status" value="1"/>
</dbReference>
<keyword evidence="7" id="KW-0067">ATP-binding</keyword>
<feature type="domain" description="Histidine kinase" evidence="11">
    <location>
        <begin position="437"/>
        <end position="630"/>
    </location>
</feature>
<feature type="transmembrane region" description="Helical" evidence="9">
    <location>
        <begin position="322"/>
        <end position="342"/>
    </location>
</feature>
<evidence type="ECO:0000256" key="8">
    <source>
        <dbReference type="ARBA" id="ARBA00023012"/>
    </source>
</evidence>
<keyword evidence="8" id="KW-0902">Two-component regulatory system</keyword>
<evidence type="ECO:0000256" key="4">
    <source>
        <dbReference type="ARBA" id="ARBA00022679"/>
    </source>
</evidence>
<feature type="chain" id="PRO_5040874847" description="histidine kinase" evidence="10">
    <location>
        <begin position="22"/>
        <end position="630"/>
    </location>
</feature>
<dbReference type="EMBL" id="JAMWYS010000034">
    <property type="protein sequence ID" value="MCO4293222.1"/>
    <property type="molecule type" value="Genomic_DNA"/>
</dbReference>
<dbReference type="InterPro" id="IPR005467">
    <property type="entry name" value="His_kinase_dom"/>
</dbReference>
<reference evidence="12" key="1">
    <citation type="submission" date="2022-06" db="EMBL/GenBank/DDBJ databases">
        <title>Solitalea sp. MAHUQ-68 isolated from rhizospheric soil.</title>
        <authorList>
            <person name="Huq M.A."/>
        </authorList>
    </citation>
    <scope>NUCLEOTIDE SEQUENCE</scope>
    <source>
        <strain evidence="12">MAHUQ-68</strain>
    </source>
</reference>
<dbReference type="SUPFAM" id="SSF55874">
    <property type="entry name" value="ATPase domain of HSP90 chaperone/DNA topoisomerase II/histidine kinase"/>
    <property type="match status" value="1"/>
</dbReference>
<gene>
    <name evidence="12" type="ORF">NF867_10135</name>
</gene>
<name>A0A9X2F212_9SPHI</name>
<keyword evidence="9" id="KW-0472">Membrane</keyword>
<comment type="catalytic activity">
    <reaction evidence="1">
        <text>ATP + protein L-histidine = ADP + protein N-phospho-L-histidine.</text>
        <dbReference type="EC" id="2.7.13.3"/>
    </reaction>
</comment>
<dbReference type="PROSITE" id="PS50109">
    <property type="entry name" value="HIS_KIN"/>
    <property type="match status" value="1"/>
</dbReference>
<feature type="signal peptide" evidence="10">
    <location>
        <begin position="1"/>
        <end position="21"/>
    </location>
</feature>
<dbReference type="Gene3D" id="3.30.565.10">
    <property type="entry name" value="Histidine kinase-like ATPase, C-terminal domain"/>
    <property type="match status" value="1"/>
</dbReference>
<keyword evidence="9" id="KW-1133">Transmembrane helix</keyword>
<dbReference type="Pfam" id="PF02518">
    <property type="entry name" value="HATPase_c"/>
    <property type="match status" value="1"/>
</dbReference>
<dbReference type="InterPro" id="IPR011622">
    <property type="entry name" value="7TMR_DISM_rcpt_extracell_dom2"/>
</dbReference>
<keyword evidence="4" id="KW-0808">Transferase</keyword>
<accession>A0A9X2F212</accession>
<feature type="transmembrane region" description="Helical" evidence="9">
    <location>
        <begin position="194"/>
        <end position="211"/>
    </location>
</feature>
<evidence type="ECO:0000256" key="1">
    <source>
        <dbReference type="ARBA" id="ARBA00000085"/>
    </source>
</evidence>